<accession>A0AAW1P6Y4</accession>
<keyword evidence="2" id="KW-1185">Reference proteome</keyword>
<name>A0AAW1P6Y4_9CHLO</name>
<comment type="caution">
    <text evidence="1">The sequence shown here is derived from an EMBL/GenBank/DDBJ whole genome shotgun (WGS) entry which is preliminary data.</text>
</comment>
<organism evidence="1 2">
    <name type="scientific">Symbiochloris irregularis</name>
    <dbReference type="NCBI Taxonomy" id="706552"/>
    <lineage>
        <taxon>Eukaryota</taxon>
        <taxon>Viridiplantae</taxon>
        <taxon>Chlorophyta</taxon>
        <taxon>core chlorophytes</taxon>
        <taxon>Trebouxiophyceae</taxon>
        <taxon>Trebouxiales</taxon>
        <taxon>Trebouxiaceae</taxon>
        <taxon>Symbiochloris</taxon>
    </lineage>
</organism>
<proteinExistence type="predicted"/>
<reference evidence="1 2" key="1">
    <citation type="journal article" date="2024" name="Nat. Commun.">
        <title>Phylogenomics reveals the evolutionary origins of lichenization in chlorophyte algae.</title>
        <authorList>
            <person name="Puginier C."/>
            <person name="Libourel C."/>
            <person name="Otte J."/>
            <person name="Skaloud P."/>
            <person name="Haon M."/>
            <person name="Grisel S."/>
            <person name="Petersen M."/>
            <person name="Berrin J.G."/>
            <person name="Delaux P.M."/>
            <person name="Dal Grande F."/>
            <person name="Keller J."/>
        </authorList>
    </citation>
    <scope>NUCLEOTIDE SEQUENCE [LARGE SCALE GENOMIC DNA]</scope>
    <source>
        <strain evidence="1 2">SAG 2036</strain>
    </source>
</reference>
<evidence type="ECO:0000313" key="1">
    <source>
        <dbReference type="EMBL" id="KAK9804184.1"/>
    </source>
</evidence>
<dbReference type="Proteomes" id="UP001465755">
    <property type="component" value="Unassembled WGS sequence"/>
</dbReference>
<protein>
    <submittedName>
        <fullName evidence="1">Uncharacterized protein</fullName>
    </submittedName>
</protein>
<dbReference type="EMBL" id="JALJOQ010000052">
    <property type="protein sequence ID" value="KAK9804184.1"/>
    <property type="molecule type" value="Genomic_DNA"/>
</dbReference>
<evidence type="ECO:0000313" key="2">
    <source>
        <dbReference type="Proteomes" id="UP001465755"/>
    </source>
</evidence>
<dbReference type="AlphaFoldDB" id="A0AAW1P6Y4"/>
<sequence>MRASTGVLNSGLQRRHTCYRVHYRLPSVTHSRTALQYSARCASSREKEREVKPAYNKYRTTKDIEQDRIKQWKEVTVRDTAAVKPVTFLSSLLFIPAWIKYEATPLPLRFLFQCLWRSLLARIQIWRRQAILQGARLDSALLMGASETDSPPPSFSRQRVIQRWHNSINWLDDARYRVKLLQAYWQGRRQAKAAAPQQAPSAGSA</sequence>
<gene>
    <name evidence="1" type="ORF">WJX73_010079</name>
</gene>